<feature type="region of interest" description="Disordered" evidence="3">
    <location>
        <begin position="444"/>
        <end position="496"/>
    </location>
</feature>
<protein>
    <recommendedName>
        <fullName evidence="4">Integrase catalytic domain-containing protein</fullName>
    </recommendedName>
</protein>
<accession>A0AAD8SWK2</accession>
<dbReference type="AlphaFoldDB" id="A0AAD8SWK2"/>
<name>A0AAD8SWK2_LOLMU</name>
<feature type="compositionally biased region" description="Acidic residues" evidence="3">
    <location>
        <begin position="463"/>
        <end position="486"/>
    </location>
</feature>
<feature type="domain" description="Integrase catalytic" evidence="4">
    <location>
        <begin position="1"/>
        <end position="104"/>
    </location>
</feature>
<evidence type="ECO:0000256" key="2">
    <source>
        <dbReference type="ARBA" id="ARBA00022801"/>
    </source>
</evidence>
<gene>
    <name evidence="5" type="ORF">QYE76_053842</name>
</gene>
<sequence>MYESEIKAIRTDNGTEFKNYTMQEFVDDEGTKHEFSAPYTPQQNGVVERKNRTIIEMARTMLSEFNSPHNFWGEAISTAVHYSNRLFLRPLHNKTPYELLTGNKHNVMYIRVFGCKCLVKNNKGKLGKFETRTIEGIFVGYAENSHAYRYYNRSTGTIEVSCDVVFLEDNGSQVEQVVPCVAGNDDDPSSAIKHMGIGHIRPMEVHNDDQYDGVEMSHIPKNKKKALNPLSKTMMMINKHPQLMFKLKLSLMINFEPLKVHEALVDPDWIIAMQEELECFTRNEVWSLVERPKDHRINVIGTKWVFKNKQEENGIVIRNKARKFEMSMMGELKFFLGFQVRQLAKDTFISQEKYVNDMLKKFDMTNANPMKTPMPVKGQLGSCNGEKDVDIKETRRRQNEFVAARNAHVPPPGPDMEHVHAPTWEMPPIDDEMLQNFDFSMYAHGGLPPRSAQDPEASGYRENDDEDEEHYNDDDEEEEEDDDDDGSTPSAGHEFY</sequence>
<dbReference type="InterPro" id="IPR012337">
    <property type="entry name" value="RNaseH-like_sf"/>
</dbReference>
<dbReference type="GO" id="GO:0016787">
    <property type="term" value="F:hydrolase activity"/>
    <property type="evidence" value="ECO:0007669"/>
    <property type="project" value="UniProtKB-KW"/>
</dbReference>
<dbReference type="EMBL" id="JAUUTY010000003">
    <property type="protein sequence ID" value="KAK1665683.1"/>
    <property type="molecule type" value="Genomic_DNA"/>
</dbReference>
<dbReference type="SUPFAM" id="SSF53098">
    <property type="entry name" value="Ribonuclease H-like"/>
    <property type="match status" value="1"/>
</dbReference>
<dbReference type="PANTHER" id="PTHR42648:SF21">
    <property type="entry name" value="CYSTEINE-RICH RLK (RECEPTOR-LIKE PROTEIN KINASE) 8"/>
    <property type="match status" value="1"/>
</dbReference>
<dbReference type="Gene3D" id="3.30.420.10">
    <property type="entry name" value="Ribonuclease H-like superfamily/Ribonuclease H"/>
    <property type="match status" value="1"/>
</dbReference>
<comment type="caution">
    <text evidence="5">The sequence shown here is derived from an EMBL/GenBank/DDBJ whole genome shotgun (WGS) entry which is preliminary data.</text>
</comment>
<dbReference type="GO" id="GO:0046872">
    <property type="term" value="F:metal ion binding"/>
    <property type="evidence" value="ECO:0007669"/>
    <property type="project" value="UniProtKB-KW"/>
</dbReference>
<dbReference type="Pfam" id="PF07727">
    <property type="entry name" value="RVT_2"/>
    <property type="match status" value="1"/>
</dbReference>
<evidence type="ECO:0000313" key="6">
    <source>
        <dbReference type="Proteomes" id="UP001231189"/>
    </source>
</evidence>
<evidence type="ECO:0000259" key="4">
    <source>
        <dbReference type="PROSITE" id="PS50994"/>
    </source>
</evidence>
<dbReference type="InterPro" id="IPR036397">
    <property type="entry name" value="RNaseH_sf"/>
</dbReference>
<dbReference type="InterPro" id="IPR039537">
    <property type="entry name" value="Retrotran_Ty1/copia-like"/>
</dbReference>
<dbReference type="InterPro" id="IPR013103">
    <property type="entry name" value="RVT_2"/>
</dbReference>
<dbReference type="GO" id="GO:0015074">
    <property type="term" value="P:DNA integration"/>
    <property type="evidence" value="ECO:0007669"/>
    <property type="project" value="InterPro"/>
</dbReference>
<keyword evidence="2" id="KW-0378">Hydrolase</keyword>
<reference evidence="5" key="1">
    <citation type="submission" date="2023-07" db="EMBL/GenBank/DDBJ databases">
        <title>A chromosome-level genome assembly of Lolium multiflorum.</title>
        <authorList>
            <person name="Chen Y."/>
            <person name="Copetti D."/>
            <person name="Kolliker R."/>
            <person name="Studer B."/>
        </authorList>
    </citation>
    <scope>NUCLEOTIDE SEQUENCE</scope>
    <source>
        <strain evidence="5">02402/16</strain>
        <tissue evidence="5">Leaf</tissue>
    </source>
</reference>
<dbReference type="Proteomes" id="UP001231189">
    <property type="component" value="Unassembled WGS sequence"/>
</dbReference>
<organism evidence="5 6">
    <name type="scientific">Lolium multiflorum</name>
    <name type="common">Italian ryegrass</name>
    <name type="synonym">Lolium perenne subsp. multiflorum</name>
    <dbReference type="NCBI Taxonomy" id="4521"/>
    <lineage>
        <taxon>Eukaryota</taxon>
        <taxon>Viridiplantae</taxon>
        <taxon>Streptophyta</taxon>
        <taxon>Embryophyta</taxon>
        <taxon>Tracheophyta</taxon>
        <taxon>Spermatophyta</taxon>
        <taxon>Magnoliopsida</taxon>
        <taxon>Liliopsida</taxon>
        <taxon>Poales</taxon>
        <taxon>Poaceae</taxon>
        <taxon>BOP clade</taxon>
        <taxon>Pooideae</taxon>
        <taxon>Poodae</taxon>
        <taxon>Poeae</taxon>
        <taxon>Poeae Chloroplast Group 2 (Poeae type)</taxon>
        <taxon>Loliodinae</taxon>
        <taxon>Loliinae</taxon>
        <taxon>Lolium</taxon>
    </lineage>
</organism>
<dbReference type="PANTHER" id="PTHR42648">
    <property type="entry name" value="TRANSPOSASE, PUTATIVE-RELATED"/>
    <property type="match status" value="1"/>
</dbReference>
<dbReference type="InterPro" id="IPR001584">
    <property type="entry name" value="Integrase_cat-core"/>
</dbReference>
<dbReference type="InterPro" id="IPR057670">
    <property type="entry name" value="SH3_retrovirus"/>
</dbReference>
<evidence type="ECO:0000256" key="3">
    <source>
        <dbReference type="SAM" id="MobiDB-lite"/>
    </source>
</evidence>
<evidence type="ECO:0000256" key="1">
    <source>
        <dbReference type="ARBA" id="ARBA00022723"/>
    </source>
</evidence>
<dbReference type="Pfam" id="PF25597">
    <property type="entry name" value="SH3_retrovirus"/>
    <property type="match status" value="1"/>
</dbReference>
<dbReference type="GO" id="GO:0003676">
    <property type="term" value="F:nucleic acid binding"/>
    <property type="evidence" value="ECO:0007669"/>
    <property type="project" value="InterPro"/>
</dbReference>
<keyword evidence="1" id="KW-0479">Metal-binding</keyword>
<evidence type="ECO:0000313" key="5">
    <source>
        <dbReference type="EMBL" id="KAK1665683.1"/>
    </source>
</evidence>
<proteinExistence type="predicted"/>
<keyword evidence="6" id="KW-1185">Reference proteome</keyword>
<dbReference type="PROSITE" id="PS50994">
    <property type="entry name" value="INTEGRASE"/>
    <property type="match status" value="1"/>
</dbReference>